<dbReference type="InterPro" id="IPR029033">
    <property type="entry name" value="His_PPase_superfam"/>
</dbReference>
<keyword evidence="6" id="KW-1015">Disulfide bond</keyword>
<dbReference type="AlphaFoldDB" id="A0AAV8Y0D9"/>
<dbReference type="CDD" id="cd07061">
    <property type="entry name" value="HP_HAP_like"/>
    <property type="match status" value="1"/>
</dbReference>
<dbReference type="PANTHER" id="PTHR11567:SF211">
    <property type="entry name" value="PROSTATIC ACID PHOSPHATASE"/>
    <property type="match status" value="1"/>
</dbReference>
<evidence type="ECO:0000256" key="6">
    <source>
        <dbReference type="ARBA" id="ARBA00023157"/>
    </source>
</evidence>
<reference evidence="9" key="1">
    <citation type="journal article" date="2023" name="Insect Mol. Biol.">
        <title>Genome sequencing provides insights into the evolution of gene families encoding plant cell wall-degrading enzymes in longhorned beetles.</title>
        <authorList>
            <person name="Shin N.R."/>
            <person name="Okamura Y."/>
            <person name="Kirsch R."/>
            <person name="Pauchet Y."/>
        </authorList>
    </citation>
    <scope>NUCLEOTIDE SEQUENCE</scope>
    <source>
        <strain evidence="9">AMC_N1</strain>
    </source>
</reference>
<dbReference type="GO" id="GO:0003993">
    <property type="term" value="F:acid phosphatase activity"/>
    <property type="evidence" value="ECO:0007669"/>
    <property type="project" value="UniProtKB-EC"/>
</dbReference>
<evidence type="ECO:0000256" key="5">
    <source>
        <dbReference type="ARBA" id="ARBA00022801"/>
    </source>
</evidence>
<evidence type="ECO:0000256" key="1">
    <source>
        <dbReference type="ARBA" id="ARBA00000032"/>
    </source>
</evidence>
<evidence type="ECO:0000256" key="7">
    <source>
        <dbReference type="ARBA" id="ARBA00023180"/>
    </source>
</evidence>
<evidence type="ECO:0000256" key="8">
    <source>
        <dbReference type="SAM" id="SignalP"/>
    </source>
</evidence>
<dbReference type="InterPro" id="IPR050645">
    <property type="entry name" value="Histidine_acid_phosphatase"/>
</dbReference>
<keyword evidence="10" id="KW-1185">Reference proteome</keyword>
<dbReference type="PANTHER" id="PTHR11567">
    <property type="entry name" value="ACID PHOSPHATASE-RELATED"/>
    <property type="match status" value="1"/>
</dbReference>
<dbReference type="EC" id="3.1.3.2" evidence="3"/>
<proteinExistence type="inferred from homology"/>
<comment type="similarity">
    <text evidence="2">Belongs to the histidine acid phosphatase family.</text>
</comment>
<comment type="caution">
    <text evidence="9">The sequence shown here is derived from an EMBL/GenBank/DDBJ whole genome shotgun (WGS) entry which is preliminary data.</text>
</comment>
<organism evidence="9 10">
    <name type="scientific">Aromia moschata</name>
    <dbReference type="NCBI Taxonomy" id="1265417"/>
    <lineage>
        <taxon>Eukaryota</taxon>
        <taxon>Metazoa</taxon>
        <taxon>Ecdysozoa</taxon>
        <taxon>Arthropoda</taxon>
        <taxon>Hexapoda</taxon>
        <taxon>Insecta</taxon>
        <taxon>Pterygota</taxon>
        <taxon>Neoptera</taxon>
        <taxon>Endopterygota</taxon>
        <taxon>Coleoptera</taxon>
        <taxon>Polyphaga</taxon>
        <taxon>Cucujiformia</taxon>
        <taxon>Chrysomeloidea</taxon>
        <taxon>Cerambycidae</taxon>
        <taxon>Cerambycinae</taxon>
        <taxon>Callichromatini</taxon>
        <taxon>Aromia</taxon>
    </lineage>
</organism>
<dbReference type="Proteomes" id="UP001162162">
    <property type="component" value="Unassembled WGS sequence"/>
</dbReference>
<evidence type="ECO:0000256" key="2">
    <source>
        <dbReference type="ARBA" id="ARBA00005375"/>
    </source>
</evidence>
<evidence type="ECO:0000313" key="9">
    <source>
        <dbReference type="EMBL" id="KAJ8944268.1"/>
    </source>
</evidence>
<dbReference type="EMBL" id="JAPWTK010000260">
    <property type="protein sequence ID" value="KAJ8944268.1"/>
    <property type="molecule type" value="Genomic_DNA"/>
</dbReference>
<dbReference type="InterPro" id="IPR000560">
    <property type="entry name" value="His_Pase_clade-2"/>
</dbReference>
<evidence type="ECO:0000256" key="3">
    <source>
        <dbReference type="ARBA" id="ARBA00012646"/>
    </source>
</evidence>
<dbReference type="PROSITE" id="PS00616">
    <property type="entry name" value="HIS_ACID_PHOSPHAT_1"/>
    <property type="match status" value="1"/>
</dbReference>
<evidence type="ECO:0000256" key="4">
    <source>
        <dbReference type="ARBA" id="ARBA00022729"/>
    </source>
</evidence>
<protein>
    <recommendedName>
        <fullName evidence="3">acid phosphatase</fullName>
        <ecNumber evidence="3">3.1.3.2</ecNumber>
    </recommendedName>
</protein>
<dbReference type="SUPFAM" id="SSF53254">
    <property type="entry name" value="Phosphoglycerate mutase-like"/>
    <property type="match status" value="1"/>
</dbReference>
<comment type="catalytic activity">
    <reaction evidence="1">
        <text>a phosphate monoester + H2O = an alcohol + phosphate</text>
        <dbReference type="Rhea" id="RHEA:15017"/>
        <dbReference type="ChEBI" id="CHEBI:15377"/>
        <dbReference type="ChEBI" id="CHEBI:30879"/>
        <dbReference type="ChEBI" id="CHEBI:43474"/>
        <dbReference type="ChEBI" id="CHEBI:67140"/>
        <dbReference type="EC" id="3.1.3.2"/>
    </reaction>
</comment>
<dbReference type="InterPro" id="IPR033379">
    <property type="entry name" value="Acid_Pase_AS"/>
</dbReference>
<gene>
    <name evidence="9" type="ORF">NQ318_009645</name>
</gene>
<feature type="signal peptide" evidence="8">
    <location>
        <begin position="1"/>
        <end position="21"/>
    </location>
</feature>
<evidence type="ECO:0000313" key="10">
    <source>
        <dbReference type="Proteomes" id="UP001162162"/>
    </source>
</evidence>
<keyword evidence="4 8" id="KW-0732">Signal</keyword>
<name>A0AAV8Y0D9_9CUCU</name>
<keyword evidence="7" id="KW-0325">Glycoprotein</keyword>
<dbReference type="Gene3D" id="3.40.50.1240">
    <property type="entry name" value="Phosphoglycerate mutase-like"/>
    <property type="match status" value="1"/>
</dbReference>
<dbReference type="Pfam" id="PF00328">
    <property type="entry name" value="His_Phos_2"/>
    <property type="match status" value="1"/>
</dbReference>
<accession>A0AAV8Y0D9</accession>
<keyword evidence="5" id="KW-0378">Hydrolase</keyword>
<sequence>MENIFVVGLLIISSLNDFVISHPVADSNDTLVSVAVLFRHGDRAPKTSFPNDPYFSTTYWPMGFKQLTNQGKQRHYELGKWFRNRYDSFLPKIYSPDDIYVRSSDVDRTLMSAAANLAGLYPL</sequence>
<feature type="chain" id="PRO_5044001221" description="acid phosphatase" evidence="8">
    <location>
        <begin position="22"/>
        <end position="123"/>
    </location>
</feature>